<protein>
    <submittedName>
        <fullName evidence="1">AlNc14C195G8553 protein</fullName>
    </submittedName>
    <submittedName>
        <fullName evidence="2">AlNc14C403G11391 protein</fullName>
    </submittedName>
</protein>
<organism evidence="1">
    <name type="scientific">Albugo laibachii Nc14</name>
    <dbReference type="NCBI Taxonomy" id="890382"/>
    <lineage>
        <taxon>Eukaryota</taxon>
        <taxon>Sar</taxon>
        <taxon>Stramenopiles</taxon>
        <taxon>Oomycota</taxon>
        <taxon>Peronosporomycetes</taxon>
        <taxon>Albuginales</taxon>
        <taxon>Albuginaceae</taxon>
        <taxon>Albugo</taxon>
    </lineage>
</organism>
<dbReference type="HOGENOM" id="CLU_2150574_0_0_1"/>
<name>F0WQ72_9STRA</name>
<evidence type="ECO:0000313" key="2">
    <source>
        <dbReference type="EMBL" id="CCA26694.1"/>
    </source>
</evidence>
<accession>F0WQ72</accession>
<sequence>MIPTSSGITGVRQPVALAYTLEFITTQCHLECVSCAVLRLLQEHFILKHIIVECLSATGDGFLKSSFYLKQLQPHYVIDLQIYFSGKQNCADRSIPFAGIFSTKRRDQLRCS</sequence>
<proteinExistence type="predicted"/>
<reference evidence="1" key="1">
    <citation type="journal article" date="2011" name="PLoS Biol.">
        <title>Gene gain and loss during evolution of obligate parasitism in the white rust pathogen of Arabidopsis thaliana.</title>
        <authorList>
            <person name="Kemen E."/>
            <person name="Gardiner A."/>
            <person name="Schultz-Larsen T."/>
            <person name="Kemen A.C."/>
            <person name="Balmuth A.L."/>
            <person name="Robert-Seilaniantz A."/>
            <person name="Bailey K."/>
            <person name="Holub E."/>
            <person name="Studholme D.J."/>
            <person name="Maclean D."/>
            <person name="Jones J.D."/>
        </authorList>
    </citation>
    <scope>NUCLEOTIDE SEQUENCE</scope>
</reference>
<gene>
    <name evidence="1" type="primary">AlNc14C195G8553</name>
    <name evidence="2" type="synonym">AlNc14C403G11391</name>
    <name evidence="1" type="ORF">ALNC14_096220</name>
    <name evidence="2" type="ORF">ALNC14_128380</name>
</gene>
<dbReference type="EMBL" id="FR824240">
    <property type="protein sequence ID" value="CCA23478.1"/>
    <property type="molecule type" value="Genomic_DNA"/>
</dbReference>
<dbReference type="AlphaFoldDB" id="F0WQ72"/>
<evidence type="ECO:0000313" key="1">
    <source>
        <dbReference type="EMBL" id="CCA23478.1"/>
    </source>
</evidence>
<reference evidence="1" key="2">
    <citation type="submission" date="2011-02" db="EMBL/GenBank/DDBJ databases">
        <authorList>
            <person name="MacLean D."/>
        </authorList>
    </citation>
    <scope>NUCLEOTIDE SEQUENCE</scope>
</reference>
<dbReference type="EMBL" id="FR824446">
    <property type="protein sequence ID" value="CCA26694.1"/>
    <property type="molecule type" value="Genomic_DNA"/>
</dbReference>